<dbReference type="AlphaFoldDB" id="A0A0R1YXS3"/>
<accession>A0A0R1YXS3</accession>
<dbReference type="Proteomes" id="UP000051957">
    <property type="component" value="Unassembled WGS sequence"/>
</dbReference>
<evidence type="ECO:0000313" key="1">
    <source>
        <dbReference type="EMBL" id="KRM47454.1"/>
    </source>
</evidence>
<proteinExistence type="predicted"/>
<keyword evidence="1" id="KW-0413">Isomerase</keyword>
<name>A0A0R1YXS3_9LACO</name>
<dbReference type="RefSeq" id="WP_057911154.1">
    <property type="nucleotide sequence ID" value="NZ_AZGK01000002.1"/>
</dbReference>
<dbReference type="GeneID" id="69802765"/>
<dbReference type="InterPro" id="IPR036237">
    <property type="entry name" value="Xyl_isomerase-like_sf"/>
</dbReference>
<dbReference type="SUPFAM" id="SSF51658">
    <property type="entry name" value="Xylose isomerase-like"/>
    <property type="match status" value="1"/>
</dbReference>
<comment type="caution">
    <text evidence="1">The sequence shown here is derived from an EMBL/GenBank/DDBJ whole genome shotgun (WGS) entry which is preliminary data.</text>
</comment>
<dbReference type="GO" id="GO:0016853">
    <property type="term" value="F:isomerase activity"/>
    <property type="evidence" value="ECO:0007669"/>
    <property type="project" value="UniProtKB-KW"/>
</dbReference>
<sequence length="248" mass="28592">MNSNRLVLNTLVKQSEHNSGIAQDKLVTELLDSGVSNIELRREYGNSTISEFDRLSKFRMKKRINYFYSIPDDLFINKHLNLNILQYVSEAQRLGASYIKMNLGDFDESNDTFIDYLLTIIPSGIQLNVENDQTESNSDIEKLSLFFEKFEGRNQKVGFVNDLGNWIFTDQDAITATNRLLKYTRFVHLKGYVLDQDNKPKTVSFVDGKLNWRLLLEKFSKDLPIALEYPADDVSLQADIQTLISEDL</sequence>
<protein>
    <submittedName>
        <fullName evidence="1">Sugar phosphate isomerase epimerase</fullName>
    </submittedName>
</protein>
<organism evidence="1 2">
    <name type="scientific">Lentilactobacillus parabuchneri DSM 5707 = NBRC 107865</name>
    <dbReference type="NCBI Taxonomy" id="1423784"/>
    <lineage>
        <taxon>Bacteria</taxon>
        <taxon>Bacillati</taxon>
        <taxon>Bacillota</taxon>
        <taxon>Bacilli</taxon>
        <taxon>Lactobacillales</taxon>
        <taxon>Lactobacillaceae</taxon>
        <taxon>Lentilactobacillus</taxon>
    </lineage>
</organism>
<dbReference type="PATRIC" id="fig|1423784.4.peg.1171"/>
<evidence type="ECO:0000313" key="2">
    <source>
        <dbReference type="Proteomes" id="UP000051957"/>
    </source>
</evidence>
<reference evidence="1 2" key="1">
    <citation type="journal article" date="2015" name="Genome Announc.">
        <title>Expanding the biotechnology potential of lactobacilli through comparative genomics of 213 strains and associated genera.</title>
        <authorList>
            <person name="Sun Z."/>
            <person name="Harris H.M."/>
            <person name="McCann A."/>
            <person name="Guo C."/>
            <person name="Argimon S."/>
            <person name="Zhang W."/>
            <person name="Yang X."/>
            <person name="Jeffery I.B."/>
            <person name="Cooney J.C."/>
            <person name="Kagawa T.F."/>
            <person name="Liu W."/>
            <person name="Song Y."/>
            <person name="Salvetti E."/>
            <person name="Wrobel A."/>
            <person name="Rasinkangas P."/>
            <person name="Parkhill J."/>
            <person name="Rea M.C."/>
            <person name="O'Sullivan O."/>
            <person name="Ritari J."/>
            <person name="Douillard F.P."/>
            <person name="Paul Ross R."/>
            <person name="Yang R."/>
            <person name="Briner A.E."/>
            <person name="Felis G.E."/>
            <person name="de Vos W.M."/>
            <person name="Barrangou R."/>
            <person name="Klaenhammer T.R."/>
            <person name="Caufield P.W."/>
            <person name="Cui Y."/>
            <person name="Zhang H."/>
            <person name="O'Toole P.W."/>
        </authorList>
    </citation>
    <scope>NUCLEOTIDE SEQUENCE [LARGE SCALE GENOMIC DNA]</scope>
    <source>
        <strain evidence="1 2">DSM 5707</strain>
    </source>
</reference>
<dbReference type="EMBL" id="AZGK01000002">
    <property type="protein sequence ID" value="KRM47454.1"/>
    <property type="molecule type" value="Genomic_DNA"/>
</dbReference>
<dbReference type="Gene3D" id="3.20.20.150">
    <property type="entry name" value="Divalent-metal-dependent TIM barrel enzymes"/>
    <property type="match status" value="1"/>
</dbReference>
<gene>
    <name evidence="1" type="ORF">FC51_GL001158</name>
</gene>